<accession>A0A0T6LXR4</accession>
<dbReference type="eggNOG" id="COG4991">
    <property type="taxonomic scope" value="Bacteria"/>
</dbReference>
<evidence type="ECO:0000313" key="2">
    <source>
        <dbReference type="Proteomes" id="UP000050867"/>
    </source>
</evidence>
<organism evidence="1 2">
    <name type="scientific">Wenjunlia vitaminophila</name>
    <name type="common">Streptomyces vitaminophilus</name>
    <dbReference type="NCBI Taxonomy" id="76728"/>
    <lineage>
        <taxon>Bacteria</taxon>
        <taxon>Bacillati</taxon>
        <taxon>Actinomycetota</taxon>
        <taxon>Actinomycetes</taxon>
        <taxon>Kitasatosporales</taxon>
        <taxon>Streptomycetaceae</taxon>
        <taxon>Wenjunlia</taxon>
    </lineage>
</organism>
<comment type="caution">
    <text evidence="1">The sequence shown here is derived from an EMBL/GenBank/DDBJ whole genome shotgun (WGS) entry which is preliminary data.</text>
</comment>
<evidence type="ECO:0008006" key="3">
    <source>
        <dbReference type="Google" id="ProtNLM"/>
    </source>
</evidence>
<reference evidence="1 2" key="1">
    <citation type="submission" date="2015-10" db="EMBL/GenBank/DDBJ databases">
        <title>Draft genome sequence of pyrrolomycin-producing Streptomyces vitaminophilus.</title>
        <authorList>
            <person name="Graham D.E."/>
            <person name="Mahan K.M."/>
            <person name="Klingeman D.M."/>
            <person name="Hettich R.L."/>
            <person name="Parry R.J."/>
        </authorList>
    </citation>
    <scope>NUCLEOTIDE SEQUENCE [LARGE SCALE GENOMIC DNA]</scope>
    <source>
        <strain evidence="1 2">ATCC 31673</strain>
    </source>
</reference>
<proteinExistence type="predicted"/>
<keyword evidence="2" id="KW-1185">Reference proteome</keyword>
<dbReference type="STRING" id="76728.AQ490_13430"/>
<gene>
    <name evidence="1" type="ORF">AQ490_13430</name>
</gene>
<protein>
    <recommendedName>
        <fullName evidence="3">SH3b domain-containing protein</fullName>
    </recommendedName>
</protein>
<name>A0A0T6LXR4_WENVI</name>
<dbReference type="AlphaFoldDB" id="A0A0T6LXR4"/>
<dbReference type="Proteomes" id="UP000050867">
    <property type="component" value="Unassembled WGS sequence"/>
</dbReference>
<evidence type="ECO:0000313" key="1">
    <source>
        <dbReference type="EMBL" id="KRV50963.1"/>
    </source>
</evidence>
<sequence length="85" mass="8988">MLASSTVYYTSSTTVTPVHAGPSTSYTKVGDLPKHSGITIICQTQGQSKSGPYGTSTIWDKIGNGRYVPDSYVYTGSDGYVAPKC</sequence>
<dbReference type="EMBL" id="LLZU01000003">
    <property type="protein sequence ID" value="KRV50963.1"/>
    <property type="molecule type" value="Genomic_DNA"/>
</dbReference>